<feature type="transmembrane region" description="Helical" evidence="2">
    <location>
        <begin position="455"/>
        <end position="476"/>
    </location>
</feature>
<feature type="transmembrane region" description="Helical" evidence="2">
    <location>
        <begin position="241"/>
        <end position="261"/>
    </location>
</feature>
<dbReference type="EMBL" id="BRXX01000574">
    <property type="protein sequence ID" value="GMH47155.1"/>
    <property type="molecule type" value="Genomic_DNA"/>
</dbReference>
<feature type="transmembrane region" description="Helical" evidence="2">
    <location>
        <begin position="216"/>
        <end position="235"/>
    </location>
</feature>
<reference evidence="4" key="1">
    <citation type="journal article" date="2023" name="Commun. Biol.">
        <title>Genome analysis of Parmales, the sister group of diatoms, reveals the evolutionary specialization of diatoms from phago-mixotrophs to photoautotrophs.</title>
        <authorList>
            <person name="Ban H."/>
            <person name="Sato S."/>
            <person name="Yoshikawa S."/>
            <person name="Yamada K."/>
            <person name="Nakamura Y."/>
            <person name="Ichinomiya M."/>
            <person name="Sato N."/>
            <person name="Blanc-Mathieu R."/>
            <person name="Endo H."/>
            <person name="Kuwata A."/>
            <person name="Ogata H."/>
        </authorList>
    </citation>
    <scope>NUCLEOTIDE SEQUENCE [LARGE SCALE GENOMIC DNA]</scope>
    <source>
        <strain evidence="4">NIES 3699</strain>
    </source>
</reference>
<feature type="transmembrane region" description="Helical" evidence="2">
    <location>
        <begin position="488"/>
        <end position="504"/>
    </location>
</feature>
<feature type="transmembrane region" description="Helical" evidence="2">
    <location>
        <begin position="669"/>
        <end position="688"/>
    </location>
</feature>
<feature type="transmembrane region" description="Helical" evidence="2">
    <location>
        <begin position="185"/>
        <end position="204"/>
    </location>
</feature>
<dbReference type="AlphaFoldDB" id="A0A9W6ZBL1"/>
<feature type="transmembrane region" description="Helical" evidence="2">
    <location>
        <begin position="153"/>
        <end position="173"/>
    </location>
</feature>
<dbReference type="Proteomes" id="UP001165160">
    <property type="component" value="Unassembled WGS sequence"/>
</dbReference>
<feature type="transmembrane region" description="Helical" evidence="2">
    <location>
        <begin position="368"/>
        <end position="388"/>
    </location>
</feature>
<keyword evidence="2" id="KW-0472">Membrane</keyword>
<feature type="transmembrane region" description="Helical" evidence="2">
    <location>
        <begin position="516"/>
        <end position="534"/>
    </location>
</feature>
<evidence type="ECO:0000256" key="1">
    <source>
        <dbReference type="SAM" id="MobiDB-lite"/>
    </source>
</evidence>
<feature type="transmembrane region" description="Helical" evidence="2">
    <location>
        <begin position="540"/>
        <end position="558"/>
    </location>
</feature>
<feature type="transmembrane region" description="Helical" evidence="2">
    <location>
        <begin position="400"/>
        <end position="419"/>
    </location>
</feature>
<accession>A0A9W6ZBL1</accession>
<organism evidence="3 4">
    <name type="scientific">Triparma verrucosa</name>
    <dbReference type="NCBI Taxonomy" id="1606542"/>
    <lineage>
        <taxon>Eukaryota</taxon>
        <taxon>Sar</taxon>
        <taxon>Stramenopiles</taxon>
        <taxon>Ochrophyta</taxon>
        <taxon>Bolidophyceae</taxon>
        <taxon>Parmales</taxon>
        <taxon>Triparmaceae</taxon>
        <taxon>Triparma</taxon>
    </lineage>
</organism>
<name>A0A9W6ZBL1_9STRA</name>
<evidence type="ECO:0000313" key="4">
    <source>
        <dbReference type="Proteomes" id="UP001165160"/>
    </source>
</evidence>
<evidence type="ECO:0000256" key="2">
    <source>
        <dbReference type="SAM" id="Phobius"/>
    </source>
</evidence>
<feature type="compositionally biased region" description="Basic and acidic residues" evidence="1">
    <location>
        <begin position="7"/>
        <end position="20"/>
    </location>
</feature>
<gene>
    <name evidence="3" type="ORF">TrVE_jg3053</name>
</gene>
<keyword evidence="2" id="KW-1133">Transmembrane helix</keyword>
<evidence type="ECO:0000313" key="3">
    <source>
        <dbReference type="EMBL" id="GMH47155.1"/>
    </source>
</evidence>
<keyword evidence="2" id="KW-0812">Transmembrane</keyword>
<feature type="region of interest" description="Disordered" evidence="1">
    <location>
        <begin position="1"/>
        <end position="31"/>
    </location>
</feature>
<protein>
    <submittedName>
        <fullName evidence="3">Uncharacterized protein</fullName>
    </submittedName>
</protein>
<feature type="transmembrane region" description="Helical" evidence="2">
    <location>
        <begin position="282"/>
        <end position="303"/>
    </location>
</feature>
<feature type="transmembrane region" description="Helical" evidence="2">
    <location>
        <begin position="700"/>
        <end position="719"/>
    </location>
</feature>
<sequence length="764" mass="84442">MDAVGDDMDRGLSGDKRDRCPPAIGEKALPEEDLRDVEIVVSARLPPPAPERPIQNPSMPVLPPPPLDLGNSDDHIELRHCESSTEVTENPLTTVALEASERPPSLIPATNHVTEEASERPPSLIPATNHVTEEASERPPSLRPATSHVTECATVYSVLMACITTGFTALYAYFAQTSDEKVSVFWIWITLPIAISAMSISFVLKPKREDRAYKVALLFQYVLFSFVSEFLSVVGHDFAKIRIIMSCVKALFWLISLKIGMKVRSHVASLSDEDLSNFLMNDVIFGGMLVGLAQLAFIMFGSIQCDGNADDWRQCSRTLYSQAGLSFMVTLFTIIKLLSGVVPKRVLAKHVISPKKVLAMDLKANEAVQFFGLFLAAGCALYLLGNYGSEGDFWNNTEEFVAYTVPSIGCGCLLLTAAWKAIVIRGEMINEAEETGQLHQGESSSDGTLVEGSSFWFYIGVLASTYAALVVVASAVTMDKFYNTLSRVSIPIVGLLYVGSFFGQPRRRSPKDMWKLRLHFMSFAFIGEMSWAVFGFREGNFGLVILHVIRLAAQTLLFHFGLKIRATVGRLPDKELETFLVDTLFKGGLQTLLSILFLTFRTTKCMFEKGSLARCSNISTCSTTISVYLLLWWLTKLVQGSVRSEWRKDLNLSIEKIARMRNISLRRGATGFLTLVTGVCGIFLFSMMSADELDETTISVVSFTGLAASFGAAVSEAYTSLKAQDRLARESENGQMDERASEIEEPVEEVSGDEFHYVKRVLNL</sequence>
<proteinExistence type="predicted"/>
<comment type="caution">
    <text evidence="3">The sequence shown here is derived from an EMBL/GenBank/DDBJ whole genome shotgun (WGS) entry which is preliminary data.</text>
</comment>
<feature type="transmembrane region" description="Helical" evidence="2">
    <location>
        <begin position="323"/>
        <end position="347"/>
    </location>
</feature>
<keyword evidence="4" id="KW-1185">Reference proteome</keyword>